<keyword evidence="1 2" id="KW-0378">Hydrolase</keyword>
<dbReference type="Gramene" id="EME30833">
    <property type="protein sequence ID" value="EME30833"/>
    <property type="gene ID" value="Gasu_18490"/>
</dbReference>
<dbReference type="PROSITE" id="PS51462">
    <property type="entry name" value="NUDIX"/>
    <property type="match status" value="1"/>
</dbReference>
<proteinExistence type="inferred from homology"/>
<dbReference type="SUPFAM" id="SSF55811">
    <property type="entry name" value="Nudix"/>
    <property type="match status" value="1"/>
</dbReference>
<dbReference type="Gene3D" id="3.90.79.10">
    <property type="entry name" value="Nucleoside Triphosphate Pyrophosphohydrolase"/>
    <property type="match status" value="1"/>
</dbReference>
<dbReference type="CDD" id="cd18873">
    <property type="entry name" value="NUDIX_NadM_like"/>
    <property type="match status" value="1"/>
</dbReference>
<evidence type="ECO:0000313" key="5">
    <source>
        <dbReference type="Proteomes" id="UP000030680"/>
    </source>
</evidence>
<feature type="domain" description="Nudix hydrolase" evidence="3">
    <location>
        <begin position="45"/>
        <end position="179"/>
    </location>
</feature>
<dbReference type="OMA" id="NRDPRGH"/>
<dbReference type="GeneID" id="17089529"/>
<dbReference type="InterPro" id="IPR015797">
    <property type="entry name" value="NUDIX_hydrolase-like_dom_sf"/>
</dbReference>
<dbReference type="PANTHER" id="PTHR43736">
    <property type="entry name" value="ADP-RIBOSE PYROPHOSPHATASE"/>
    <property type="match status" value="1"/>
</dbReference>
<evidence type="ECO:0000259" key="3">
    <source>
        <dbReference type="PROSITE" id="PS51462"/>
    </source>
</evidence>
<dbReference type="OrthoDB" id="447842at2759"/>
<dbReference type="InterPro" id="IPR000086">
    <property type="entry name" value="NUDIX_hydrolase_dom"/>
</dbReference>
<dbReference type="AlphaFoldDB" id="M2Y4H0"/>
<evidence type="ECO:0000313" key="4">
    <source>
        <dbReference type="EMBL" id="EME30833.1"/>
    </source>
</evidence>
<dbReference type="STRING" id="130081.M2Y4H0"/>
<dbReference type="Proteomes" id="UP000030680">
    <property type="component" value="Unassembled WGS sequence"/>
</dbReference>
<dbReference type="GO" id="GO:0016787">
    <property type="term" value="F:hydrolase activity"/>
    <property type="evidence" value="ECO:0007669"/>
    <property type="project" value="UniProtKB-KW"/>
</dbReference>
<organism evidence="4 5">
    <name type="scientific">Galdieria sulphuraria</name>
    <name type="common">Red alga</name>
    <dbReference type="NCBI Taxonomy" id="130081"/>
    <lineage>
        <taxon>Eukaryota</taxon>
        <taxon>Rhodophyta</taxon>
        <taxon>Bangiophyceae</taxon>
        <taxon>Galdieriales</taxon>
        <taxon>Galdieriaceae</taxon>
        <taxon>Galdieria</taxon>
    </lineage>
</organism>
<sequence>MNLMLTSFHLTRCNRCSLESFSKNQLWFYRKYKRNMSKDAQGYVVPSLTVDAAVVRGLKSALEILLVTRRKEPFQGRLAFPGGFVEYGEDPEKAVLRELEEECGLKGKNPTLIAVRGNPNRDPRKHVVTICYFVETVQRDPQVRAGDDAAACGWYSVESLIKSPDLFAFDHYDLLQQVLKFLDETKRR</sequence>
<accession>M2Y4H0</accession>
<dbReference type="RefSeq" id="XP_005707353.1">
    <property type="nucleotide sequence ID" value="XM_005707296.1"/>
</dbReference>
<dbReference type="PANTHER" id="PTHR43736:SF5">
    <property type="entry name" value="NUDIX HYDROLASE DOMAIN-CONTAINING PROTEIN"/>
    <property type="match status" value="1"/>
</dbReference>
<evidence type="ECO:0000256" key="2">
    <source>
        <dbReference type="RuleBase" id="RU003476"/>
    </source>
</evidence>
<reference evidence="5" key="1">
    <citation type="journal article" date="2013" name="Science">
        <title>Gene transfer from bacteria and archaea facilitated evolution of an extremophilic eukaryote.</title>
        <authorList>
            <person name="Schonknecht G."/>
            <person name="Chen W.H."/>
            <person name="Ternes C.M."/>
            <person name="Barbier G.G."/>
            <person name="Shrestha R.P."/>
            <person name="Stanke M."/>
            <person name="Brautigam A."/>
            <person name="Baker B.J."/>
            <person name="Banfield J.F."/>
            <person name="Garavito R.M."/>
            <person name="Carr K."/>
            <person name="Wilkerson C."/>
            <person name="Rensing S.A."/>
            <person name="Gagneul D."/>
            <person name="Dickenson N.E."/>
            <person name="Oesterhelt C."/>
            <person name="Lercher M.J."/>
            <person name="Weber A.P."/>
        </authorList>
    </citation>
    <scope>NUCLEOTIDE SEQUENCE [LARGE SCALE GENOMIC DNA]</scope>
    <source>
        <strain evidence="5">074W</strain>
    </source>
</reference>
<dbReference type="Pfam" id="PF00293">
    <property type="entry name" value="NUDIX"/>
    <property type="match status" value="1"/>
</dbReference>
<dbReference type="eggNOG" id="ENOG502S3RN">
    <property type="taxonomic scope" value="Eukaryota"/>
</dbReference>
<gene>
    <name evidence="4" type="ORF">Gasu_18490</name>
</gene>
<name>M2Y4H0_GALSU</name>
<keyword evidence="5" id="KW-1185">Reference proteome</keyword>
<comment type="similarity">
    <text evidence="2">Belongs to the Nudix hydrolase family.</text>
</comment>
<evidence type="ECO:0000256" key="1">
    <source>
        <dbReference type="ARBA" id="ARBA00022801"/>
    </source>
</evidence>
<dbReference type="KEGG" id="gsl:Gasu_18490"/>
<dbReference type="PROSITE" id="PS00893">
    <property type="entry name" value="NUDIX_BOX"/>
    <property type="match status" value="1"/>
</dbReference>
<dbReference type="InterPro" id="IPR020476">
    <property type="entry name" value="Nudix_hydrolase"/>
</dbReference>
<dbReference type="PRINTS" id="PR00502">
    <property type="entry name" value="NUDIXFAMILY"/>
</dbReference>
<protein>
    <submittedName>
        <fullName evidence="4">7,8-dihydro-8-oxoguanine triphosphatase</fullName>
    </submittedName>
</protein>
<dbReference type="EMBL" id="KB454496">
    <property type="protein sequence ID" value="EME30833.1"/>
    <property type="molecule type" value="Genomic_DNA"/>
</dbReference>
<dbReference type="InterPro" id="IPR020084">
    <property type="entry name" value="NUDIX_hydrolase_CS"/>
</dbReference>